<feature type="compositionally biased region" description="Basic and acidic residues" evidence="1">
    <location>
        <begin position="34"/>
        <end position="43"/>
    </location>
</feature>
<evidence type="ECO:0000256" key="1">
    <source>
        <dbReference type="SAM" id="MobiDB-lite"/>
    </source>
</evidence>
<dbReference type="AlphaFoldDB" id="A0AAD9B1Z3"/>
<dbReference type="Proteomes" id="UP001228049">
    <property type="component" value="Unassembled WGS sequence"/>
</dbReference>
<keyword evidence="3" id="KW-1185">Reference proteome</keyword>
<protein>
    <submittedName>
        <fullName evidence="2">Beauvericin nonribosomal cyclodepsipeptide synthetase BEA1</fullName>
    </submittedName>
</protein>
<accession>A0AAD9B1Z3</accession>
<organism evidence="2 3">
    <name type="scientific">Dissostichus eleginoides</name>
    <name type="common">Patagonian toothfish</name>
    <name type="synonym">Dissostichus amissus</name>
    <dbReference type="NCBI Taxonomy" id="100907"/>
    <lineage>
        <taxon>Eukaryota</taxon>
        <taxon>Metazoa</taxon>
        <taxon>Chordata</taxon>
        <taxon>Craniata</taxon>
        <taxon>Vertebrata</taxon>
        <taxon>Euteleostomi</taxon>
        <taxon>Actinopterygii</taxon>
        <taxon>Neopterygii</taxon>
        <taxon>Teleostei</taxon>
        <taxon>Neoteleostei</taxon>
        <taxon>Acanthomorphata</taxon>
        <taxon>Eupercaria</taxon>
        <taxon>Perciformes</taxon>
        <taxon>Notothenioidei</taxon>
        <taxon>Nototheniidae</taxon>
        <taxon>Dissostichus</taxon>
    </lineage>
</organism>
<evidence type="ECO:0000313" key="3">
    <source>
        <dbReference type="Proteomes" id="UP001228049"/>
    </source>
</evidence>
<dbReference type="EMBL" id="JASDAP010000073">
    <property type="protein sequence ID" value="KAK1875785.1"/>
    <property type="molecule type" value="Genomic_DNA"/>
</dbReference>
<reference evidence="2" key="1">
    <citation type="submission" date="2023-04" db="EMBL/GenBank/DDBJ databases">
        <title>Chromosome-level genome of Chaenocephalus aceratus.</title>
        <authorList>
            <person name="Park H."/>
        </authorList>
    </citation>
    <scope>NUCLEOTIDE SEQUENCE</scope>
    <source>
        <strain evidence="2">DE</strain>
        <tissue evidence="2">Muscle</tissue>
    </source>
</reference>
<feature type="compositionally biased region" description="Polar residues" evidence="1">
    <location>
        <begin position="9"/>
        <end position="33"/>
    </location>
</feature>
<comment type="caution">
    <text evidence="2">The sequence shown here is derived from an EMBL/GenBank/DDBJ whole genome shotgun (WGS) entry which is preliminary data.</text>
</comment>
<sequence>MATRRAYETASNASTRKSMQSLHRTVFSNQQQRARSDVRDVNKQRQQQQQPFTETTEEEWTGRGSSQ</sequence>
<feature type="compositionally biased region" description="Low complexity" evidence="1">
    <location>
        <begin position="44"/>
        <end position="54"/>
    </location>
</feature>
<evidence type="ECO:0000313" key="2">
    <source>
        <dbReference type="EMBL" id="KAK1875785.1"/>
    </source>
</evidence>
<gene>
    <name evidence="2" type="ORF">KUDE01_015786</name>
</gene>
<name>A0AAD9B1Z3_DISEL</name>
<proteinExistence type="predicted"/>
<feature type="non-terminal residue" evidence="2">
    <location>
        <position position="1"/>
    </location>
</feature>
<feature type="region of interest" description="Disordered" evidence="1">
    <location>
        <begin position="1"/>
        <end position="67"/>
    </location>
</feature>